<evidence type="ECO:0000259" key="1">
    <source>
        <dbReference type="Pfam" id="PF00313"/>
    </source>
</evidence>
<accession>A0A7W6ET94</accession>
<evidence type="ECO:0000313" key="2">
    <source>
        <dbReference type="EMBL" id="MBB3841575.1"/>
    </source>
</evidence>
<dbReference type="GO" id="GO:0003676">
    <property type="term" value="F:nucleic acid binding"/>
    <property type="evidence" value="ECO:0007669"/>
    <property type="project" value="InterPro"/>
</dbReference>
<dbReference type="InterPro" id="IPR012340">
    <property type="entry name" value="NA-bd_OB-fold"/>
</dbReference>
<evidence type="ECO:0000313" key="3">
    <source>
        <dbReference type="Proteomes" id="UP000541352"/>
    </source>
</evidence>
<name>A0A7W6ET94_9BACT</name>
<dbReference type="Pfam" id="PF00313">
    <property type="entry name" value="CSD"/>
    <property type="match status" value="1"/>
</dbReference>
<dbReference type="InterPro" id="IPR002059">
    <property type="entry name" value="CSP_DNA-bd"/>
</dbReference>
<proteinExistence type="predicted"/>
<protein>
    <submittedName>
        <fullName evidence="2">Cold shock CspA family protein</fullName>
    </submittedName>
</protein>
<dbReference type="AlphaFoldDB" id="A0A7W6ET94"/>
<dbReference type="RefSeq" id="WP_183979327.1">
    <property type="nucleotide sequence ID" value="NZ_JACIBY010000018.1"/>
</dbReference>
<gene>
    <name evidence="2" type="ORF">FHS57_005603</name>
</gene>
<feature type="domain" description="CSD" evidence="1">
    <location>
        <begin position="14"/>
        <end position="43"/>
    </location>
</feature>
<dbReference type="Proteomes" id="UP000541352">
    <property type="component" value="Unassembled WGS sequence"/>
</dbReference>
<dbReference type="SUPFAM" id="SSF50249">
    <property type="entry name" value="Nucleic acid-binding proteins"/>
    <property type="match status" value="1"/>
</dbReference>
<keyword evidence="3" id="KW-1185">Reference proteome</keyword>
<sequence>MQSQSEPIVTVIFNQLQKLVEGQRVTFEIINGPKGPQATSVQVL</sequence>
<dbReference type="Gene3D" id="6.20.370.130">
    <property type="match status" value="1"/>
</dbReference>
<dbReference type="EMBL" id="JACIBY010000018">
    <property type="protein sequence ID" value="MBB3841575.1"/>
    <property type="molecule type" value="Genomic_DNA"/>
</dbReference>
<organism evidence="2 3">
    <name type="scientific">Runella defluvii</name>
    <dbReference type="NCBI Taxonomy" id="370973"/>
    <lineage>
        <taxon>Bacteria</taxon>
        <taxon>Pseudomonadati</taxon>
        <taxon>Bacteroidota</taxon>
        <taxon>Cytophagia</taxon>
        <taxon>Cytophagales</taxon>
        <taxon>Spirosomataceae</taxon>
        <taxon>Runella</taxon>
    </lineage>
</organism>
<reference evidence="2 3" key="1">
    <citation type="submission" date="2020-08" db="EMBL/GenBank/DDBJ databases">
        <title>Genomic Encyclopedia of Type Strains, Phase IV (KMG-IV): sequencing the most valuable type-strain genomes for metagenomic binning, comparative biology and taxonomic classification.</title>
        <authorList>
            <person name="Goeker M."/>
        </authorList>
    </citation>
    <scope>NUCLEOTIDE SEQUENCE [LARGE SCALE GENOMIC DNA]</scope>
    <source>
        <strain evidence="2 3">DSM 17976</strain>
    </source>
</reference>
<comment type="caution">
    <text evidence="2">The sequence shown here is derived from an EMBL/GenBank/DDBJ whole genome shotgun (WGS) entry which is preliminary data.</text>
</comment>